<dbReference type="AlphaFoldDB" id="A0A8J8GJE2"/>
<dbReference type="EMBL" id="JABURA010000001">
    <property type="protein sequence ID" value="NUB91084.1"/>
    <property type="molecule type" value="Genomic_DNA"/>
</dbReference>
<accession>A0A8J8GJE2</accession>
<organism evidence="2 3">
    <name type="scientific">Haloterrigena gelatinilytica</name>
    <dbReference type="NCBI Taxonomy" id="2741724"/>
    <lineage>
        <taxon>Archaea</taxon>
        <taxon>Methanobacteriati</taxon>
        <taxon>Methanobacteriota</taxon>
        <taxon>Stenosarchaea group</taxon>
        <taxon>Halobacteria</taxon>
        <taxon>Halobacteriales</taxon>
        <taxon>Natrialbaceae</taxon>
        <taxon>Haloterrigena</taxon>
    </lineage>
</organism>
<name>A0A8J8GJE2_9EURY</name>
<dbReference type="Proteomes" id="UP000728647">
    <property type="component" value="Unassembled WGS sequence"/>
</dbReference>
<gene>
    <name evidence="2" type="ORF">HT576_08630</name>
</gene>
<sequence>MVSTDTIPDALKDRDQWICWTTEDRDGKPTKVPIDPVNDGYASVSDPDTWGTYSAAETYYDLNEDVDGLGYVFTEDGPYAGVDIDDARNQVSEMVEEWVVDVLMTLQSYTERSPSGTGYHVIVEGAVPEGGNRRDQLEMYDDARFFTVTGDHVDGTPGTIEDRSEELQELHAEYIADNNEQSDYSEPDTREITLSDAELLKKAINASNADKFRALWNGDTSGYPSHSEADLALCNLLAYWTGGDQQRIERLFSKSGLVREKWQERPDYRERTIKKAVRDVTDYYDPQSERSDSASTD</sequence>
<evidence type="ECO:0000313" key="3">
    <source>
        <dbReference type="Proteomes" id="UP000728647"/>
    </source>
</evidence>
<comment type="caution">
    <text evidence="2">The sequence shown here is derived from an EMBL/GenBank/DDBJ whole genome shotgun (WGS) entry which is preliminary data.</text>
</comment>
<feature type="domain" description="NrS-1 polymerase-like HBD" evidence="1">
    <location>
        <begin position="226"/>
        <end position="286"/>
    </location>
</feature>
<dbReference type="Pfam" id="PF22763">
    <property type="entry name" value="NrS1-1_pol-like_HBD"/>
    <property type="match status" value="1"/>
</dbReference>
<evidence type="ECO:0000313" key="2">
    <source>
        <dbReference type="EMBL" id="NUB91084.1"/>
    </source>
</evidence>
<dbReference type="InterPro" id="IPR054468">
    <property type="entry name" value="NrSPol-like_HBD"/>
</dbReference>
<evidence type="ECO:0000259" key="1">
    <source>
        <dbReference type="Pfam" id="PF22763"/>
    </source>
</evidence>
<reference evidence="2" key="1">
    <citation type="submission" date="2020-06" db="EMBL/GenBank/DDBJ databases">
        <title>Haloterrigena sp. nov., an extremely halophilic archaeon isolated from a saline sediment.</title>
        <authorList>
            <person name="Liu B.-B."/>
        </authorList>
    </citation>
    <scope>NUCLEOTIDE SEQUENCE</scope>
    <source>
        <strain evidence="2">SYSU A121-1</strain>
    </source>
</reference>
<protein>
    <recommendedName>
        <fullName evidence="1">NrS-1 polymerase-like HBD domain-containing protein</fullName>
    </recommendedName>
</protein>
<proteinExistence type="predicted"/>